<name>A0A0P0RFJ1_9BURK</name>
<dbReference type="EMBL" id="CP012747">
    <property type="protein sequence ID" value="ALL67424.1"/>
    <property type="molecule type" value="Genomic_DNA"/>
</dbReference>
<reference evidence="1 2" key="1">
    <citation type="journal article" date="2014" name="Genome Announc.">
        <title>Draft Genome Sequence of the Haloacid-Degrading Burkholderia caribensis Strain MBA4.</title>
        <authorList>
            <person name="Pan Y."/>
            <person name="Kong K.F."/>
            <person name="Tsang J.S."/>
        </authorList>
    </citation>
    <scope>NUCLEOTIDE SEQUENCE [LARGE SCALE GENOMIC DNA]</scope>
    <source>
        <strain evidence="1 2">MBA4</strain>
    </source>
</reference>
<sequence length="63" mass="7072">MRNAREDDDSIDLSVSPARQFDADTLVAIRRAALDAFTRSVPVRISRALQWSDAAKRMAILIK</sequence>
<protein>
    <submittedName>
        <fullName evidence="1">Uncharacterized protein</fullName>
    </submittedName>
</protein>
<proteinExistence type="predicted"/>
<dbReference type="AlphaFoldDB" id="A0A0P0RFJ1"/>
<organism evidence="1 2">
    <name type="scientific">Paraburkholderia caribensis MBA4</name>
    <dbReference type="NCBI Taxonomy" id="1323664"/>
    <lineage>
        <taxon>Bacteria</taxon>
        <taxon>Pseudomonadati</taxon>
        <taxon>Pseudomonadota</taxon>
        <taxon>Betaproteobacteria</taxon>
        <taxon>Burkholderiales</taxon>
        <taxon>Burkholderiaceae</taxon>
        <taxon>Paraburkholderia</taxon>
    </lineage>
</organism>
<dbReference type="KEGG" id="bcai:K788_00027350"/>
<evidence type="ECO:0000313" key="1">
    <source>
        <dbReference type="EMBL" id="ALL67424.1"/>
    </source>
</evidence>
<accession>A0A0P0RFJ1</accession>
<gene>
    <name evidence="1" type="ORF">K788_00027350</name>
</gene>
<dbReference type="Proteomes" id="UP000019146">
    <property type="component" value="Chromosome 2"/>
</dbReference>
<evidence type="ECO:0000313" key="2">
    <source>
        <dbReference type="Proteomes" id="UP000019146"/>
    </source>
</evidence>